<dbReference type="GO" id="GO:0003676">
    <property type="term" value="F:nucleic acid binding"/>
    <property type="evidence" value="ECO:0007669"/>
    <property type="project" value="InterPro"/>
</dbReference>
<accession>A0AAV7IZ23</accession>
<dbReference type="EMBL" id="JAHXZJ010000021">
    <property type="protein sequence ID" value="KAH0562718.1"/>
    <property type="molecule type" value="Genomic_DNA"/>
</dbReference>
<protein>
    <submittedName>
        <fullName evidence="2">Uncharacterized protein</fullName>
    </submittedName>
</protein>
<dbReference type="Proteomes" id="UP000826195">
    <property type="component" value="Unassembled WGS sequence"/>
</dbReference>
<evidence type="ECO:0000313" key="2">
    <source>
        <dbReference type="EMBL" id="KAH0562718.1"/>
    </source>
</evidence>
<name>A0AAV7IZ23_COTGL</name>
<evidence type="ECO:0000313" key="3">
    <source>
        <dbReference type="Proteomes" id="UP000826195"/>
    </source>
</evidence>
<evidence type="ECO:0000256" key="1">
    <source>
        <dbReference type="SAM" id="MobiDB-lite"/>
    </source>
</evidence>
<gene>
    <name evidence="2" type="ORF">KQX54_000395</name>
</gene>
<organism evidence="2 3">
    <name type="scientific">Cotesia glomerata</name>
    <name type="common">Lepidopteran parasitic wasp</name>
    <name type="synonym">Apanteles glomeratus</name>
    <dbReference type="NCBI Taxonomy" id="32391"/>
    <lineage>
        <taxon>Eukaryota</taxon>
        <taxon>Metazoa</taxon>
        <taxon>Ecdysozoa</taxon>
        <taxon>Arthropoda</taxon>
        <taxon>Hexapoda</taxon>
        <taxon>Insecta</taxon>
        <taxon>Pterygota</taxon>
        <taxon>Neoptera</taxon>
        <taxon>Endopterygota</taxon>
        <taxon>Hymenoptera</taxon>
        <taxon>Apocrita</taxon>
        <taxon>Ichneumonoidea</taxon>
        <taxon>Braconidae</taxon>
        <taxon>Microgastrinae</taxon>
        <taxon>Cotesia</taxon>
    </lineage>
</organism>
<dbReference type="Gene3D" id="3.30.420.10">
    <property type="entry name" value="Ribonuclease H-like superfamily/Ribonuclease H"/>
    <property type="match status" value="1"/>
</dbReference>
<feature type="region of interest" description="Disordered" evidence="1">
    <location>
        <begin position="45"/>
        <end position="99"/>
    </location>
</feature>
<dbReference type="InterPro" id="IPR036397">
    <property type="entry name" value="RNaseH_sf"/>
</dbReference>
<proteinExistence type="predicted"/>
<dbReference type="AlphaFoldDB" id="A0AAV7IZ23"/>
<reference evidence="2 3" key="1">
    <citation type="journal article" date="2021" name="J. Hered.">
        <title>A chromosome-level genome assembly of the parasitoid wasp, Cotesia glomerata (Hymenoptera: Braconidae).</title>
        <authorList>
            <person name="Pinto B.J."/>
            <person name="Weis J.J."/>
            <person name="Gamble T."/>
            <person name="Ode P.J."/>
            <person name="Paul R."/>
            <person name="Zaspel J.M."/>
        </authorList>
    </citation>
    <scope>NUCLEOTIDE SEQUENCE [LARGE SCALE GENOMIC DNA]</scope>
    <source>
        <strain evidence="2">CgM1</strain>
    </source>
</reference>
<comment type="caution">
    <text evidence="2">The sequence shown here is derived from an EMBL/GenBank/DDBJ whole genome shotgun (WGS) entry which is preliminary data.</text>
</comment>
<sequence length="172" mass="19606">MYDHGCRCGGIQPQYCVWEKLSTQPSERATRPGWGNTCVQAFRRGRHKGIKVPPSSASEEANLRQKSFGSRDTELPASSDPKEQVGSLERSHHSPGRNTWKQFADQEEDWDEWLELATFSANTSVHEGNHRYQPFQSFQKWETYVPITATSAAETADPDQLFLSEKMMIINK</sequence>
<feature type="compositionally biased region" description="Polar residues" evidence="1">
    <location>
        <begin position="55"/>
        <end position="68"/>
    </location>
</feature>
<keyword evidence="3" id="KW-1185">Reference proteome</keyword>